<feature type="transmembrane region" description="Helical" evidence="8">
    <location>
        <begin position="62"/>
        <end position="81"/>
    </location>
</feature>
<feature type="transmembrane region" description="Helical" evidence="8">
    <location>
        <begin position="222"/>
        <end position="240"/>
    </location>
</feature>
<protein>
    <submittedName>
        <fullName evidence="9">Zinc ABC transporter permease</fullName>
    </submittedName>
</protein>
<feature type="compositionally biased region" description="Low complexity" evidence="7">
    <location>
        <begin position="316"/>
        <end position="328"/>
    </location>
</feature>
<dbReference type="PANTHER" id="PTHR30477">
    <property type="entry name" value="ABC-TRANSPORTER METAL-BINDING PROTEIN"/>
    <property type="match status" value="1"/>
</dbReference>
<evidence type="ECO:0000256" key="2">
    <source>
        <dbReference type="ARBA" id="ARBA00008034"/>
    </source>
</evidence>
<feature type="transmembrane region" description="Helical" evidence="8">
    <location>
        <begin position="117"/>
        <end position="138"/>
    </location>
</feature>
<feature type="region of interest" description="Disordered" evidence="7">
    <location>
        <begin position="316"/>
        <end position="352"/>
    </location>
</feature>
<evidence type="ECO:0000313" key="10">
    <source>
        <dbReference type="Proteomes" id="UP000185736"/>
    </source>
</evidence>
<keyword evidence="5 8" id="KW-0472">Membrane</keyword>
<reference evidence="9 10" key="1">
    <citation type="submission" date="2016-12" db="EMBL/GenBank/DDBJ databases">
        <title>Genomic comparison of strains in the 'Actinomyces naeslundii' group.</title>
        <authorList>
            <person name="Mughal S.R."/>
            <person name="Do T."/>
            <person name="Gilbert S.C."/>
            <person name="Witherden E.A."/>
            <person name="Didelot X."/>
            <person name="Beighton D."/>
        </authorList>
    </citation>
    <scope>NUCLEOTIDE SEQUENCE [LARGE SCALE GENOMIC DNA]</scope>
    <source>
        <strain evidence="9 10">S64C</strain>
    </source>
</reference>
<name>A0A1Q8HZS0_9ACTO</name>
<dbReference type="GO" id="GO:0055085">
    <property type="term" value="P:transmembrane transport"/>
    <property type="evidence" value="ECO:0007669"/>
    <property type="project" value="InterPro"/>
</dbReference>
<keyword evidence="6" id="KW-0813">Transport</keyword>
<dbReference type="AlphaFoldDB" id="A0A1Q8HZS0"/>
<dbReference type="InterPro" id="IPR037294">
    <property type="entry name" value="ABC_BtuC-like"/>
</dbReference>
<feature type="transmembrane region" description="Helical" evidence="8">
    <location>
        <begin position="158"/>
        <end position="178"/>
    </location>
</feature>
<sequence length="352" mass="36163">MSDAMTLFSQALEQLRLAAANVPGLMDLAEAPFLFRPLVMVVLLGVVAGVIGVVVNLRSAEFSAEAMVHSVFPGIVAGAVYWGIDAIIPAASVVAVAAALVLTIVSHRSRRGEASEAGTAVVLTSFFSIGLILSLAKGDMSGQLEALMFGRLLEVTDARLAQALIVCAVALLLIMATWKEQVAYAFDRTGARASGLRLLALDLVLNTAIAAAVVSASTAVGILLVIGYLVIPGATARVLASRVRTMVLIAIAVGMGGGYLGMLLMALPETSDKPISPQATVALVMTGLLLLAVGVSTARERLARIRHRARSAQPVTVAATSTAAGAETTADRTGGPEDSASAVAPAVERSRV</sequence>
<evidence type="ECO:0000256" key="6">
    <source>
        <dbReference type="RuleBase" id="RU003943"/>
    </source>
</evidence>
<feature type="transmembrane region" description="Helical" evidence="8">
    <location>
        <begin position="198"/>
        <end position="216"/>
    </location>
</feature>
<feature type="transmembrane region" description="Helical" evidence="8">
    <location>
        <begin position="247"/>
        <end position="267"/>
    </location>
</feature>
<dbReference type="SUPFAM" id="SSF81345">
    <property type="entry name" value="ABC transporter involved in vitamin B12 uptake, BtuC"/>
    <property type="match status" value="1"/>
</dbReference>
<evidence type="ECO:0000256" key="1">
    <source>
        <dbReference type="ARBA" id="ARBA00004141"/>
    </source>
</evidence>
<keyword evidence="3 6" id="KW-0812">Transmembrane</keyword>
<dbReference type="InterPro" id="IPR001626">
    <property type="entry name" value="ABC_TroCD"/>
</dbReference>
<dbReference type="EMBL" id="MSGO01000038">
    <property type="protein sequence ID" value="OLL14355.1"/>
    <property type="molecule type" value="Genomic_DNA"/>
</dbReference>
<dbReference type="PANTHER" id="PTHR30477:SF13">
    <property type="entry name" value="IRON TRANSPORT SYSTEM MEMBRANE PROTEIN HI_0360-RELATED"/>
    <property type="match status" value="1"/>
</dbReference>
<comment type="similarity">
    <text evidence="2 6">Belongs to the ABC-3 integral membrane protein family.</text>
</comment>
<dbReference type="GO" id="GO:0043190">
    <property type="term" value="C:ATP-binding cassette (ABC) transporter complex"/>
    <property type="evidence" value="ECO:0007669"/>
    <property type="project" value="InterPro"/>
</dbReference>
<evidence type="ECO:0000313" key="9">
    <source>
        <dbReference type="EMBL" id="OLL14355.1"/>
    </source>
</evidence>
<feature type="transmembrane region" description="Helical" evidence="8">
    <location>
        <begin position="279"/>
        <end position="298"/>
    </location>
</feature>
<evidence type="ECO:0000256" key="7">
    <source>
        <dbReference type="SAM" id="MobiDB-lite"/>
    </source>
</evidence>
<dbReference type="Proteomes" id="UP000185736">
    <property type="component" value="Unassembled WGS sequence"/>
</dbReference>
<gene>
    <name evidence="9" type="ORF">BKH32_09650</name>
</gene>
<evidence type="ECO:0000256" key="5">
    <source>
        <dbReference type="ARBA" id="ARBA00023136"/>
    </source>
</evidence>
<accession>A0A1Q8HZS0</accession>
<dbReference type="RefSeq" id="WP_075249820.1">
    <property type="nucleotide sequence ID" value="NZ_MSGO01000038.1"/>
</dbReference>
<keyword evidence="4 8" id="KW-1133">Transmembrane helix</keyword>
<comment type="caution">
    <text evidence="9">The sequence shown here is derived from an EMBL/GenBank/DDBJ whole genome shotgun (WGS) entry which is preliminary data.</text>
</comment>
<dbReference type="GO" id="GO:0010043">
    <property type="term" value="P:response to zinc ion"/>
    <property type="evidence" value="ECO:0007669"/>
    <property type="project" value="TreeGrafter"/>
</dbReference>
<organism evidence="9 10">
    <name type="scientific">Actinomyces oris</name>
    <dbReference type="NCBI Taxonomy" id="544580"/>
    <lineage>
        <taxon>Bacteria</taxon>
        <taxon>Bacillati</taxon>
        <taxon>Actinomycetota</taxon>
        <taxon>Actinomycetes</taxon>
        <taxon>Actinomycetales</taxon>
        <taxon>Actinomycetaceae</taxon>
        <taxon>Actinomyces</taxon>
    </lineage>
</organism>
<evidence type="ECO:0000256" key="3">
    <source>
        <dbReference type="ARBA" id="ARBA00022692"/>
    </source>
</evidence>
<feature type="transmembrane region" description="Helical" evidence="8">
    <location>
        <begin position="87"/>
        <end position="105"/>
    </location>
</feature>
<dbReference type="Pfam" id="PF00950">
    <property type="entry name" value="ABC-3"/>
    <property type="match status" value="1"/>
</dbReference>
<comment type="subcellular location">
    <subcellularLocation>
        <location evidence="6">Cell membrane</location>
        <topology evidence="6">Multi-pass membrane protein</topology>
    </subcellularLocation>
    <subcellularLocation>
        <location evidence="1">Membrane</location>
        <topology evidence="1">Multi-pass membrane protein</topology>
    </subcellularLocation>
</comment>
<dbReference type="Gene3D" id="1.10.3470.10">
    <property type="entry name" value="ABC transporter involved in vitamin B12 uptake, BtuC"/>
    <property type="match status" value="1"/>
</dbReference>
<evidence type="ECO:0000256" key="8">
    <source>
        <dbReference type="SAM" id="Phobius"/>
    </source>
</evidence>
<evidence type="ECO:0000256" key="4">
    <source>
        <dbReference type="ARBA" id="ARBA00022989"/>
    </source>
</evidence>
<feature type="transmembrane region" description="Helical" evidence="8">
    <location>
        <begin position="34"/>
        <end position="55"/>
    </location>
</feature>
<proteinExistence type="inferred from homology"/>